<organism evidence="3 4">
    <name type="scientific">Plasmodium falciparum Vietnam Oak-Knoll</name>
    <name type="common">FVO</name>
    <dbReference type="NCBI Taxonomy" id="1036723"/>
    <lineage>
        <taxon>Eukaryota</taxon>
        <taxon>Sar</taxon>
        <taxon>Alveolata</taxon>
        <taxon>Apicomplexa</taxon>
        <taxon>Aconoidasida</taxon>
        <taxon>Haemosporida</taxon>
        <taxon>Plasmodiidae</taxon>
        <taxon>Plasmodium</taxon>
        <taxon>Plasmodium (Laverania)</taxon>
    </lineage>
</organism>
<dbReference type="OrthoDB" id="361877at2759"/>
<dbReference type="SMR" id="A0A024V0C1"/>
<dbReference type="Proteomes" id="UP000030690">
    <property type="component" value="Unassembled WGS sequence"/>
</dbReference>
<feature type="compositionally biased region" description="Basic and acidic residues" evidence="1">
    <location>
        <begin position="78"/>
        <end position="124"/>
    </location>
</feature>
<dbReference type="PROSITE" id="PS51998">
    <property type="entry name" value="DEK_C"/>
    <property type="match status" value="1"/>
</dbReference>
<evidence type="ECO:0000313" key="4">
    <source>
        <dbReference type="Proteomes" id="UP000030690"/>
    </source>
</evidence>
<protein>
    <recommendedName>
        <fullName evidence="2">DEK-C domain-containing protein</fullName>
    </recommendedName>
</protein>
<feature type="compositionally biased region" description="Polar residues" evidence="1">
    <location>
        <begin position="126"/>
        <end position="135"/>
    </location>
</feature>
<accession>A0A024V0C1</accession>
<dbReference type="InterPro" id="IPR014876">
    <property type="entry name" value="DEK_C"/>
</dbReference>
<gene>
    <name evidence="3" type="ORF">PFFVO_04800</name>
</gene>
<dbReference type="AlphaFoldDB" id="A0A024V0C1"/>
<reference evidence="3 4" key="1">
    <citation type="submission" date="2013-02" db="EMBL/GenBank/DDBJ databases">
        <title>The Genome Annotation of Plasmodium falciparum Vietnam Oak-Knoll (FVO).</title>
        <authorList>
            <consortium name="The Broad Institute Genome Sequencing Platform"/>
            <consortium name="The Broad Institute Genome Sequencing Center for Infectious Disease"/>
            <person name="Neafsey D."/>
            <person name="Hoffman S."/>
            <person name="Volkman S."/>
            <person name="Rosenthal P."/>
            <person name="Walker B."/>
            <person name="Young S.K."/>
            <person name="Zeng Q."/>
            <person name="Gargeya S."/>
            <person name="Fitzgerald M."/>
            <person name="Haas B."/>
            <person name="Abouelleil A."/>
            <person name="Allen A.W."/>
            <person name="Alvarado L."/>
            <person name="Arachchi H.M."/>
            <person name="Berlin A.M."/>
            <person name="Chapman S.B."/>
            <person name="Gainer-Dewar J."/>
            <person name="Goldberg J."/>
            <person name="Griggs A."/>
            <person name="Gujja S."/>
            <person name="Hansen M."/>
            <person name="Howarth C."/>
            <person name="Imamovic A."/>
            <person name="Ireland A."/>
            <person name="Larimer J."/>
            <person name="McCowan C."/>
            <person name="Murphy C."/>
            <person name="Pearson M."/>
            <person name="Poon T.W."/>
            <person name="Priest M."/>
            <person name="Roberts A."/>
            <person name="Saif S."/>
            <person name="Shea T."/>
            <person name="Sisk P."/>
            <person name="Sykes S."/>
            <person name="Wortman J."/>
            <person name="Nusbaum C."/>
            <person name="Birren B."/>
        </authorList>
    </citation>
    <scope>NUCLEOTIDE SEQUENCE [LARGE SCALE GENOMIC DNA]</scope>
    <source>
        <strain evidence="4">Vietnam Oak-Knoll (FVO)</strain>
    </source>
</reference>
<evidence type="ECO:0000259" key="2">
    <source>
        <dbReference type="PROSITE" id="PS51998"/>
    </source>
</evidence>
<evidence type="ECO:0000256" key="1">
    <source>
        <dbReference type="SAM" id="MobiDB-lite"/>
    </source>
</evidence>
<sequence length="231" mass="26742">MNVEDITTEQLENATKTFVSIESAAQISRRHVRQKLEEIFNLKENDLYKRKKEINDIVNRVLTNLLEEENKKRNEELKIKKEQENNDNVNDHEDKPTADVDTNKNKMITKEENTKNKNVKKDNNSDDQTVCSQTDAVDKNSSKKRKSTGNDVVSVRKKQANIMTKDYFLKHAKSILCNMSENINLTLEPRIFSTGSCGWHIMDKIYLLVGDRNVLCQFCINCSVIGSKQWD</sequence>
<proteinExistence type="predicted"/>
<name>A0A024V0C1_PLAFA</name>
<dbReference type="EMBL" id="KI925147">
    <property type="protein sequence ID" value="ETW16266.1"/>
    <property type="molecule type" value="Genomic_DNA"/>
</dbReference>
<reference evidence="3 4" key="2">
    <citation type="submission" date="2013-02" db="EMBL/GenBank/DDBJ databases">
        <title>The Genome Sequence of Plasmodium falciparum Vietnam Oak-Knoll (FVO).</title>
        <authorList>
            <consortium name="The Broad Institute Genome Sequencing Platform"/>
            <consortium name="The Broad Institute Genome Sequencing Center for Infectious Disease"/>
            <person name="Neafsey D."/>
            <person name="Cheeseman I."/>
            <person name="Volkman S."/>
            <person name="Adams J."/>
            <person name="Walker B."/>
            <person name="Young S.K."/>
            <person name="Zeng Q."/>
            <person name="Gargeya S."/>
            <person name="Fitzgerald M."/>
            <person name="Haas B."/>
            <person name="Abouelleil A."/>
            <person name="Alvarado L."/>
            <person name="Arachchi H.M."/>
            <person name="Berlin A.M."/>
            <person name="Chapman S.B."/>
            <person name="Dewar J."/>
            <person name="Goldberg J."/>
            <person name="Griggs A."/>
            <person name="Gujja S."/>
            <person name="Hansen M."/>
            <person name="Howarth C."/>
            <person name="Imamovic A."/>
            <person name="Larimer J."/>
            <person name="McCowan C."/>
            <person name="Murphy C."/>
            <person name="Neiman D."/>
            <person name="Pearson M."/>
            <person name="Priest M."/>
            <person name="Roberts A."/>
            <person name="Saif S."/>
            <person name="Shea T."/>
            <person name="Sisk P."/>
            <person name="Sykes S."/>
            <person name="Wortman J."/>
            <person name="Nusbaum C."/>
            <person name="Birren B."/>
        </authorList>
    </citation>
    <scope>NUCLEOTIDE SEQUENCE [LARGE SCALE GENOMIC DNA]</scope>
    <source>
        <strain evidence="4">Vietnam Oak-Knoll (FVO)</strain>
    </source>
</reference>
<evidence type="ECO:0000313" key="3">
    <source>
        <dbReference type="EMBL" id="ETW16266.1"/>
    </source>
</evidence>
<feature type="region of interest" description="Disordered" evidence="1">
    <location>
        <begin position="78"/>
        <end position="152"/>
    </location>
</feature>
<feature type="domain" description="DEK-C" evidence="2">
    <location>
        <begin position="5"/>
        <end position="63"/>
    </location>
</feature>